<comment type="caution">
    <text evidence="3">The sequence shown here is derived from an EMBL/GenBank/DDBJ whole genome shotgun (WGS) entry which is preliminary data.</text>
</comment>
<dbReference type="EMBL" id="VSRR010002005">
    <property type="protein sequence ID" value="MPC29045.1"/>
    <property type="molecule type" value="Genomic_DNA"/>
</dbReference>
<evidence type="ECO:0000313" key="3">
    <source>
        <dbReference type="EMBL" id="MPC29045.1"/>
    </source>
</evidence>
<evidence type="ECO:0000256" key="2">
    <source>
        <dbReference type="SAM" id="Phobius"/>
    </source>
</evidence>
<feature type="transmembrane region" description="Helical" evidence="2">
    <location>
        <begin position="70"/>
        <end position="90"/>
    </location>
</feature>
<proteinExistence type="predicted"/>
<sequence>MTRNRSRKFYIRLHSEHLWVSRHHVRPAIVSAEYLMGPEKRTSPSDSTDARDSEGEKRVSFSLEHLEGVFIMYGVGCGLSLLAFACELPFTRVT</sequence>
<feature type="compositionally biased region" description="Basic and acidic residues" evidence="1">
    <location>
        <begin position="38"/>
        <end position="56"/>
    </location>
</feature>
<name>A0A5B7E6T5_PORTR</name>
<dbReference type="AlphaFoldDB" id="A0A5B7E6T5"/>
<keyword evidence="2" id="KW-0812">Transmembrane</keyword>
<evidence type="ECO:0000256" key="1">
    <source>
        <dbReference type="SAM" id="MobiDB-lite"/>
    </source>
</evidence>
<gene>
    <name evidence="3" type="ORF">E2C01_022262</name>
</gene>
<dbReference type="Proteomes" id="UP000324222">
    <property type="component" value="Unassembled WGS sequence"/>
</dbReference>
<reference evidence="3 4" key="1">
    <citation type="submission" date="2019-05" db="EMBL/GenBank/DDBJ databases">
        <title>Another draft genome of Portunus trituberculatus and its Hox gene families provides insights of decapod evolution.</title>
        <authorList>
            <person name="Jeong J.-H."/>
            <person name="Song I."/>
            <person name="Kim S."/>
            <person name="Choi T."/>
            <person name="Kim D."/>
            <person name="Ryu S."/>
            <person name="Kim W."/>
        </authorList>
    </citation>
    <scope>NUCLEOTIDE SEQUENCE [LARGE SCALE GENOMIC DNA]</scope>
    <source>
        <tissue evidence="3">Muscle</tissue>
    </source>
</reference>
<evidence type="ECO:0000313" key="4">
    <source>
        <dbReference type="Proteomes" id="UP000324222"/>
    </source>
</evidence>
<organism evidence="3 4">
    <name type="scientific">Portunus trituberculatus</name>
    <name type="common">Swimming crab</name>
    <name type="synonym">Neptunus trituberculatus</name>
    <dbReference type="NCBI Taxonomy" id="210409"/>
    <lineage>
        <taxon>Eukaryota</taxon>
        <taxon>Metazoa</taxon>
        <taxon>Ecdysozoa</taxon>
        <taxon>Arthropoda</taxon>
        <taxon>Crustacea</taxon>
        <taxon>Multicrustacea</taxon>
        <taxon>Malacostraca</taxon>
        <taxon>Eumalacostraca</taxon>
        <taxon>Eucarida</taxon>
        <taxon>Decapoda</taxon>
        <taxon>Pleocyemata</taxon>
        <taxon>Brachyura</taxon>
        <taxon>Eubrachyura</taxon>
        <taxon>Portunoidea</taxon>
        <taxon>Portunidae</taxon>
        <taxon>Portuninae</taxon>
        <taxon>Portunus</taxon>
    </lineage>
</organism>
<keyword evidence="2" id="KW-1133">Transmembrane helix</keyword>
<accession>A0A5B7E6T5</accession>
<keyword evidence="2" id="KW-0472">Membrane</keyword>
<feature type="region of interest" description="Disordered" evidence="1">
    <location>
        <begin position="36"/>
        <end position="56"/>
    </location>
</feature>
<protein>
    <submittedName>
        <fullName evidence="3">Uncharacterized protein</fullName>
    </submittedName>
</protein>
<keyword evidence="4" id="KW-1185">Reference proteome</keyword>